<evidence type="ECO:0008006" key="3">
    <source>
        <dbReference type="Google" id="ProtNLM"/>
    </source>
</evidence>
<dbReference type="Gene3D" id="3.40.50.300">
    <property type="entry name" value="P-loop containing nucleotide triphosphate hydrolases"/>
    <property type="match status" value="1"/>
</dbReference>
<protein>
    <recommendedName>
        <fullName evidence="3">AAA domain-containing protein</fullName>
    </recommendedName>
</protein>
<dbReference type="SUPFAM" id="SSF52540">
    <property type="entry name" value="P-loop containing nucleoside triphosphate hydrolases"/>
    <property type="match status" value="1"/>
</dbReference>
<dbReference type="EMBL" id="MKQP01000064">
    <property type="protein sequence ID" value="OMD22743.1"/>
    <property type="molecule type" value="Genomic_DNA"/>
</dbReference>
<comment type="caution">
    <text evidence="1">The sequence shown here is derived from an EMBL/GenBank/DDBJ whole genome shotgun (WGS) entry which is preliminary data.</text>
</comment>
<accession>A0A1R0WWI2</accession>
<reference evidence="1 2" key="1">
    <citation type="submission" date="2016-10" db="EMBL/GenBank/DDBJ databases">
        <title>Paenibacillus species isolates.</title>
        <authorList>
            <person name="Beno S.M."/>
        </authorList>
    </citation>
    <scope>NUCLEOTIDE SEQUENCE [LARGE SCALE GENOMIC DNA]</scope>
    <source>
        <strain evidence="1 2">FSL H7-0604</strain>
    </source>
</reference>
<dbReference type="RefSeq" id="WP_076179773.1">
    <property type="nucleotide sequence ID" value="NZ_MKQP01000064.1"/>
</dbReference>
<evidence type="ECO:0000313" key="1">
    <source>
        <dbReference type="EMBL" id="OMD22743.1"/>
    </source>
</evidence>
<name>A0A1R0WWI2_9BACL</name>
<sequence length="355" mass="40028">MKTIFTYGIDQITVNTLRNIGYTVIPQNLIPTSEQLQDNILILTSEVVDIQNLSTIKNENKEAEIVYWYLKKGVRGYQAIHAICELHGVYFVPPRATTANLIEKIKYILEEDNDINGNLMGFFGSAPGVGCTSNAKIFSKRIAAKGKKVILLGLDLYDPGNERQTSISLDLLRPRITGKLLQTEDINLLLKQDGYLYLPGNHDTLSALDYQEDEIEYLLSWCEEHADVVVADFGSIPESAAWYVGMQKSSLRMIVTHMRHEYRLKQFMELAKQLSLNPPEFSLIINRSNVADIVTPKALAMQIGSEVLIDIPQYPNYPENLPLGKKETIRIDEIVDGFLIALGLSENKQKKGFFS</sequence>
<dbReference type="AlphaFoldDB" id="A0A1R0WWI2"/>
<dbReference type="InterPro" id="IPR027417">
    <property type="entry name" value="P-loop_NTPase"/>
</dbReference>
<dbReference type="Proteomes" id="UP000187465">
    <property type="component" value="Unassembled WGS sequence"/>
</dbReference>
<organism evidence="1 2">
    <name type="scientific">Paenibacillus odorifer</name>
    <dbReference type="NCBI Taxonomy" id="189426"/>
    <lineage>
        <taxon>Bacteria</taxon>
        <taxon>Bacillati</taxon>
        <taxon>Bacillota</taxon>
        <taxon>Bacilli</taxon>
        <taxon>Bacillales</taxon>
        <taxon>Paenibacillaceae</taxon>
        <taxon>Paenibacillus</taxon>
    </lineage>
</organism>
<gene>
    <name evidence="1" type="ORF">BJP51_31360</name>
</gene>
<proteinExistence type="predicted"/>
<evidence type="ECO:0000313" key="2">
    <source>
        <dbReference type="Proteomes" id="UP000187465"/>
    </source>
</evidence>